<sequence>MPIRPDAEYQEHLKQGQFKLQRSRASGGYLFYPRVLEPATGNTDLEWTDASGLGTIYSVTIIRPKPPAEPYNVALVELDEGPRMMTRIDGIPVDQIRIGTRVKVLITSNEDQHFVVFEPIDNKVQKTP</sequence>
<evidence type="ECO:0000259" key="1">
    <source>
        <dbReference type="Pfam" id="PF01796"/>
    </source>
</evidence>
<name>A0A0F9SE45_9ZZZZ</name>
<dbReference type="Pfam" id="PF01796">
    <property type="entry name" value="OB_ChsH2_C"/>
    <property type="match status" value="1"/>
</dbReference>
<dbReference type="SUPFAM" id="SSF50249">
    <property type="entry name" value="Nucleic acid-binding proteins"/>
    <property type="match status" value="1"/>
</dbReference>
<organism evidence="2">
    <name type="scientific">marine sediment metagenome</name>
    <dbReference type="NCBI Taxonomy" id="412755"/>
    <lineage>
        <taxon>unclassified sequences</taxon>
        <taxon>metagenomes</taxon>
        <taxon>ecological metagenomes</taxon>
    </lineage>
</organism>
<comment type="caution">
    <text evidence="2">The sequence shown here is derived from an EMBL/GenBank/DDBJ whole genome shotgun (WGS) entry which is preliminary data.</text>
</comment>
<proteinExistence type="predicted"/>
<dbReference type="InterPro" id="IPR012340">
    <property type="entry name" value="NA-bd_OB-fold"/>
</dbReference>
<reference evidence="2" key="1">
    <citation type="journal article" date="2015" name="Nature">
        <title>Complex archaea that bridge the gap between prokaryotes and eukaryotes.</title>
        <authorList>
            <person name="Spang A."/>
            <person name="Saw J.H."/>
            <person name="Jorgensen S.L."/>
            <person name="Zaremba-Niedzwiedzka K."/>
            <person name="Martijn J."/>
            <person name="Lind A.E."/>
            <person name="van Eijk R."/>
            <person name="Schleper C."/>
            <person name="Guy L."/>
            <person name="Ettema T.J."/>
        </authorList>
    </citation>
    <scope>NUCLEOTIDE SEQUENCE</scope>
</reference>
<dbReference type="InterPro" id="IPR002878">
    <property type="entry name" value="ChsH2_C"/>
</dbReference>
<dbReference type="InterPro" id="IPR052513">
    <property type="entry name" value="Thioester_dehydratase-like"/>
</dbReference>
<dbReference type="PANTHER" id="PTHR34075:SF5">
    <property type="entry name" value="BLR3430 PROTEIN"/>
    <property type="match status" value="1"/>
</dbReference>
<gene>
    <name evidence="2" type="ORF">LCGC14_0483600</name>
</gene>
<dbReference type="EMBL" id="LAZR01000530">
    <property type="protein sequence ID" value="KKN65259.1"/>
    <property type="molecule type" value="Genomic_DNA"/>
</dbReference>
<feature type="domain" description="ChsH2 C-terminal OB-fold" evidence="1">
    <location>
        <begin position="47"/>
        <end position="104"/>
    </location>
</feature>
<accession>A0A0F9SE45</accession>
<dbReference type="AlphaFoldDB" id="A0A0F9SE45"/>
<evidence type="ECO:0000313" key="2">
    <source>
        <dbReference type="EMBL" id="KKN65259.1"/>
    </source>
</evidence>
<dbReference type="PANTHER" id="PTHR34075">
    <property type="entry name" value="BLR3430 PROTEIN"/>
    <property type="match status" value="1"/>
</dbReference>
<protein>
    <recommendedName>
        <fullName evidence="1">ChsH2 C-terminal OB-fold domain-containing protein</fullName>
    </recommendedName>
</protein>